<dbReference type="AlphaFoldDB" id="A0A5J5AUU3"/>
<dbReference type="GO" id="GO:0046872">
    <property type="term" value="F:metal ion binding"/>
    <property type="evidence" value="ECO:0007669"/>
    <property type="project" value="UniProtKB-KW"/>
</dbReference>
<keyword evidence="5 9" id="KW-0378">Hydrolase</keyword>
<evidence type="ECO:0000256" key="3">
    <source>
        <dbReference type="ARBA" id="ARBA00013081"/>
    </source>
</evidence>
<accession>A0A5J5AUU3</accession>
<keyword evidence="7 9" id="KW-0904">Protein phosphatase</keyword>
<dbReference type="EMBL" id="CM018042">
    <property type="protein sequence ID" value="KAA8533217.1"/>
    <property type="molecule type" value="Genomic_DNA"/>
</dbReference>
<dbReference type="Gene3D" id="3.60.40.10">
    <property type="entry name" value="PPM-type phosphatase domain"/>
    <property type="match status" value="1"/>
</dbReference>
<keyword evidence="13" id="KW-1185">Reference proteome</keyword>
<gene>
    <name evidence="12" type="ORF">F0562_033250</name>
</gene>
<keyword evidence="4" id="KW-0479">Metal-binding</keyword>
<evidence type="ECO:0000256" key="7">
    <source>
        <dbReference type="ARBA" id="ARBA00022912"/>
    </source>
</evidence>
<dbReference type="InterPro" id="IPR001932">
    <property type="entry name" value="PPM-type_phosphatase-like_dom"/>
</dbReference>
<evidence type="ECO:0000313" key="13">
    <source>
        <dbReference type="Proteomes" id="UP000325577"/>
    </source>
</evidence>
<sequence length="767" mass="86087">MRGRNIVSTVSCSLKRKRPPSLQIPNVLRELRADTKTLRDCNPQDDAVCYSGLGVGVTSFKGKKKFMEDTHKIVSCSHGNKDFFGVYDGHGGNTAKEEAVKAGYLKTDEEFLKQGLSSGACCVTAFIEGKEIVISNLGDCRAVLCRGGVAEALTKDHRAGQEDERKRIEDKGGFVEIHRGAWRVHGILSVSRSIGDSHLKDWVMAEPDTKILCLTPDMEYLVLASDGLWEEVGNQEAVDIVMRSCSVEKKLGPTGDMWKENDDEFGCANMSPSKLWRVSLVKQRIRMAQSPSNYKRTVCCWKENKEDFAYENESPSSKARKISLANQMNRMAQSPSYKKTDGSWKENEDDFGGGENESPPSKVRRISLANQMKRMAQSPSYKKTDGSWKENEDEFAHENESPLSKARRISLANQMNIIVRSPNHENCRYKKIPASNGLEAACKELVNLAVARVHLVVSRMMHDPIGIPACFSFNEKLSDDTTAVISRSSQSLLMSIYQTRIASQCRAITITWYKNLLLHGLSVSVQGPDGGNHYFCKVELKPWFFWRKQGAKHFIVDGKPVDVVWDLKAARFNGETEPQSDYYVAIICDEEVVLLVGDLKKDAFRKTGCRPALIDPILVLKKEHIFGKKKFSTRGKFHEKGKFHDISIEYCNSVINDSSFGVFDPEMEIRIDGKLVIHVKHLQWKFRGNESICVNQGRLEVYWDVHDWLFSPGLRHALFIFKPTISPKSPSSALPPSTEAANSLSGEAYNAGGSSGFCLFLYAWKVD</sequence>
<dbReference type="SUPFAM" id="SSF81606">
    <property type="entry name" value="PP2C-like"/>
    <property type="match status" value="1"/>
</dbReference>
<feature type="domain" description="PPM-type phosphatase" evidence="11">
    <location>
        <begin position="54"/>
        <end position="488"/>
    </location>
</feature>
<evidence type="ECO:0000256" key="9">
    <source>
        <dbReference type="RuleBase" id="RU003465"/>
    </source>
</evidence>
<evidence type="ECO:0000256" key="8">
    <source>
        <dbReference type="ARBA" id="ARBA00023211"/>
    </source>
</evidence>
<evidence type="ECO:0000259" key="11">
    <source>
        <dbReference type="PROSITE" id="PS51746"/>
    </source>
</evidence>
<dbReference type="OrthoDB" id="10264738at2759"/>
<dbReference type="CDD" id="cd00143">
    <property type="entry name" value="PP2Cc"/>
    <property type="match status" value="1"/>
</dbReference>
<evidence type="ECO:0000256" key="4">
    <source>
        <dbReference type="ARBA" id="ARBA00022723"/>
    </source>
</evidence>
<organism evidence="12 13">
    <name type="scientific">Nyssa sinensis</name>
    <dbReference type="NCBI Taxonomy" id="561372"/>
    <lineage>
        <taxon>Eukaryota</taxon>
        <taxon>Viridiplantae</taxon>
        <taxon>Streptophyta</taxon>
        <taxon>Embryophyta</taxon>
        <taxon>Tracheophyta</taxon>
        <taxon>Spermatophyta</taxon>
        <taxon>Magnoliopsida</taxon>
        <taxon>eudicotyledons</taxon>
        <taxon>Gunneridae</taxon>
        <taxon>Pentapetalae</taxon>
        <taxon>asterids</taxon>
        <taxon>Cornales</taxon>
        <taxon>Nyssaceae</taxon>
        <taxon>Nyssa</taxon>
    </lineage>
</organism>
<dbReference type="Proteomes" id="UP000325577">
    <property type="component" value="Linkage Group LG19"/>
</dbReference>
<dbReference type="InterPro" id="IPR036457">
    <property type="entry name" value="PPM-type-like_dom_sf"/>
</dbReference>
<comment type="cofactor">
    <cofactor evidence="2">
        <name>Mg(2+)</name>
        <dbReference type="ChEBI" id="CHEBI:18420"/>
    </cofactor>
</comment>
<dbReference type="PROSITE" id="PS01032">
    <property type="entry name" value="PPM_1"/>
    <property type="match status" value="1"/>
</dbReference>
<keyword evidence="8" id="KW-0464">Manganese</keyword>
<dbReference type="Pfam" id="PF00481">
    <property type="entry name" value="PP2C"/>
    <property type="match status" value="1"/>
</dbReference>
<dbReference type="Pfam" id="PF05910">
    <property type="entry name" value="DUF868"/>
    <property type="match status" value="1"/>
</dbReference>
<feature type="compositionally biased region" description="Basic and acidic residues" evidence="10">
    <location>
        <begin position="382"/>
        <end position="400"/>
    </location>
</feature>
<dbReference type="GO" id="GO:0004722">
    <property type="term" value="F:protein serine/threonine phosphatase activity"/>
    <property type="evidence" value="ECO:0007669"/>
    <property type="project" value="UniProtKB-EC"/>
</dbReference>
<evidence type="ECO:0000256" key="2">
    <source>
        <dbReference type="ARBA" id="ARBA00001946"/>
    </source>
</evidence>
<proteinExistence type="inferred from homology"/>
<evidence type="ECO:0000256" key="1">
    <source>
        <dbReference type="ARBA" id="ARBA00001936"/>
    </source>
</evidence>
<feature type="region of interest" description="Disordered" evidence="10">
    <location>
        <begin position="326"/>
        <end position="403"/>
    </location>
</feature>
<reference evidence="12 13" key="1">
    <citation type="submission" date="2019-09" db="EMBL/GenBank/DDBJ databases">
        <title>A chromosome-level genome assembly of the Chinese tupelo Nyssa sinensis.</title>
        <authorList>
            <person name="Yang X."/>
            <person name="Kang M."/>
            <person name="Yang Y."/>
            <person name="Xiong H."/>
            <person name="Wang M."/>
            <person name="Zhang Z."/>
            <person name="Wang Z."/>
            <person name="Wu H."/>
            <person name="Ma T."/>
            <person name="Liu J."/>
            <person name="Xi Z."/>
        </authorList>
    </citation>
    <scope>NUCLEOTIDE SEQUENCE [LARGE SCALE GENOMIC DNA]</scope>
    <source>
        <strain evidence="12">J267</strain>
        <tissue evidence="12">Leaf</tissue>
    </source>
</reference>
<dbReference type="InterPro" id="IPR008586">
    <property type="entry name" value="DUF868_pln"/>
</dbReference>
<protein>
    <recommendedName>
        <fullName evidence="3">protein-serine/threonine phosphatase</fullName>
        <ecNumber evidence="3">3.1.3.16</ecNumber>
    </recommendedName>
</protein>
<dbReference type="EC" id="3.1.3.16" evidence="3"/>
<comment type="similarity">
    <text evidence="9">Belongs to the PP2C family.</text>
</comment>
<dbReference type="PROSITE" id="PS51746">
    <property type="entry name" value="PPM_2"/>
    <property type="match status" value="1"/>
</dbReference>
<dbReference type="SMART" id="SM00332">
    <property type="entry name" value="PP2Cc"/>
    <property type="match status" value="1"/>
</dbReference>
<dbReference type="InterPro" id="IPR000222">
    <property type="entry name" value="PP2C_BS"/>
</dbReference>
<comment type="cofactor">
    <cofactor evidence="1">
        <name>Mn(2+)</name>
        <dbReference type="ChEBI" id="CHEBI:29035"/>
    </cofactor>
</comment>
<name>A0A5J5AUU3_9ASTE</name>
<evidence type="ECO:0000256" key="6">
    <source>
        <dbReference type="ARBA" id="ARBA00022842"/>
    </source>
</evidence>
<dbReference type="PANTHER" id="PTHR31972:SF12">
    <property type="entry name" value="OS01G0909400 PROTEIN"/>
    <property type="match status" value="1"/>
</dbReference>
<keyword evidence="6" id="KW-0460">Magnesium</keyword>
<evidence type="ECO:0000256" key="10">
    <source>
        <dbReference type="SAM" id="MobiDB-lite"/>
    </source>
</evidence>
<evidence type="ECO:0000313" key="12">
    <source>
        <dbReference type="EMBL" id="KAA8533217.1"/>
    </source>
</evidence>
<feature type="compositionally biased region" description="Polar residues" evidence="10">
    <location>
        <begin position="326"/>
        <end position="337"/>
    </location>
</feature>
<evidence type="ECO:0000256" key="5">
    <source>
        <dbReference type="ARBA" id="ARBA00022801"/>
    </source>
</evidence>
<dbReference type="PANTHER" id="PTHR31972">
    <property type="entry name" value="EXPRESSED PROTEIN"/>
    <property type="match status" value="1"/>
</dbReference>